<dbReference type="PANTHER" id="PTHR45860">
    <property type="entry name" value="TRANSLATION INITIATION FACTOR EIF-2B SUBUNIT ALPHA"/>
    <property type="match status" value="1"/>
</dbReference>
<keyword evidence="6" id="KW-1185">Reference proteome</keyword>
<evidence type="ECO:0000256" key="1">
    <source>
        <dbReference type="ARBA" id="ARBA00007251"/>
    </source>
</evidence>
<organism evidence="5 6">
    <name type="scientific">Peribacillus loiseleuriae</name>
    <dbReference type="NCBI Taxonomy" id="1679170"/>
    <lineage>
        <taxon>Bacteria</taxon>
        <taxon>Bacillati</taxon>
        <taxon>Bacillota</taxon>
        <taxon>Bacilli</taxon>
        <taxon>Bacillales</taxon>
        <taxon>Bacillaceae</taxon>
        <taxon>Peribacillus</taxon>
    </lineage>
</organism>
<reference evidence="6" key="1">
    <citation type="submission" date="2015-07" db="EMBL/GenBank/DDBJ databases">
        <title>Genome sequencing project for genomic taxonomy and phylogenomics of Bacillus-like bacteria.</title>
        <authorList>
            <person name="Liu B."/>
            <person name="Wang J."/>
            <person name="Zhu Y."/>
            <person name="Liu G."/>
            <person name="Chen Q."/>
            <person name="Chen Z."/>
            <person name="Lan J."/>
            <person name="Che J."/>
            <person name="Ge C."/>
            <person name="Shi H."/>
            <person name="Pan Z."/>
            <person name="Liu X."/>
        </authorList>
    </citation>
    <scope>NUCLEOTIDE SEQUENCE [LARGE SCALE GENOMIC DNA]</scope>
    <source>
        <strain evidence="6">FJAT-27997</strain>
    </source>
</reference>
<keyword evidence="3" id="KW-0648">Protein biosynthesis</keyword>
<evidence type="ECO:0000313" key="6">
    <source>
        <dbReference type="Proteomes" id="UP000037146"/>
    </source>
</evidence>
<dbReference type="InterPro" id="IPR042529">
    <property type="entry name" value="IF_2B-like_C"/>
</dbReference>
<dbReference type="AlphaFoldDB" id="A0A0K9GT09"/>
<comment type="similarity">
    <text evidence="1 4">Belongs to the eIF-2B alpha/beta/delta subunits family.</text>
</comment>
<gene>
    <name evidence="5" type="ORF">AC625_09700</name>
</gene>
<keyword evidence="2" id="KW-0396">Initiation factor</keyword>
<comment type="caution">
    <text evidence="5">The sequence shown here is derived from an EMBL/GenBank/DDBJ whole genome shotgun (WGS) entry which is preliminary data.</text>
</comment>
<dbReference type="Pfam" id="PF01008">
    <property type="entry name" value="IF-2B"/>
    <property type="match status" value="1"/>
</dbReference>
<dbReference type="OrthoDB" id="9803436at2"/>
<dbReference type="InterPro" id="IPR037171">
    <property type="entry name" value="NagB/RpiA_transferase-like"/>
</dbReference>
<sequence length="328" mass="36867">MIQAAESVRKLLPTDVQSLFDDIVEQKVLGASNHISMIGDMIESIALDGKQNKCNVREIIEKIQSVSQFFIKTRGEASQAVSNAILLMINNLEGHSGKSINEAVEKIINQKNGYLEYNKEATLKVIDYSNSAVKDMKNILVYDYSSTVDKLLKRIGENEQTYTIYIPESRIIDGGLPYVKVCQEAGHQIKFFPDAALMYYLKECDVALMGAETFFPDGTGFNTTGSDIVGLVCDYYKIPLYFITPLIKLDIRPIYGYKKVLVVQELEKKLTEDWPDQNLVDNIDFKAPELLGVTPKHITGFITEEGIIPADQMFNVSMNYYKKLGGVI</sequence>
<name>A0A0K9GT09_9BACI</name>
<dbReference type="SUPFAM" id="SSF100950">
    <property type="entry name" value="NagB/RpiA/CoA transferase-like"/>
    <property type="match status" value="1"/>
</dbReference>
<evidence type="ECO:0000313" key="5">
    <source>
        <dbReference type="EMBL" id="KMY49778.1"/>
    </source>
</evidence>
<dbReference type="RefSeq" id="WP_049681122.1">
    <property type="nucleotide sequence ID" value="NZ_LFZW01000001.1"/>
</dbReference>
<proteinExistence type="inferred from homology"/>
<protein>
    <recommendedName>
        <fullName evidence="7">Initiation factor 2</fullName>
    </recommendedName>
</protein>
<dbReference type="Gene3D" id="3.40.50.10470">
    <property type="entry name" value="Translation initiation factor eif-2b, domain 2"/>
    <property type="match status" value="1"/>
</dbReference>
<evidence type="ECO:0000256" key="2">
    <source>
        <dbReference type="ARBA" id="ARBA00022540"/>
    </source>
</evidence>
<dbReference type="EMBL" id="LFZW01000001">
    <property type="protein sequence ID" value="KMY49778.1"/>
    <property type="molecule type" value="Genomic_DNA"/>
</dbReference>
<dbReference type="PANTHER" id="PTHR45860:SF1">
    <property type="entry name" value="TRANSLATION INITIATION FACTOR EIF-2B SUBUNIT ALPHA"/>
    <property type="match status" value="1"/>
</dbReference>
<dbReference type="GO" id="GO:0003743">
    <property type="term" value="F:translation initiation factor activity"/>
    <property type="evidence" value="ECO:0007669"/>
    <property type="project" value="UniProtKB-KW"/>
</dbReference>
<accession>A0A0K9GT09</accession>
<dbReference type="InterPro" id="IPR000649">
    <property type="entry name" value="IF-2B-related"/>
</dbReference>
<evidence type="ECO:0000256" key="3">
    <source>
        <dbReference type="ARBA" id="ARBA00022917"/>
    </source>
</evidence>
<evidence type="ECO:0000256" key="4">
    <source>
        <dbReference type="RuleBase" id="RU003814"/>
    </source>
</evidence>
<dbReference type="GO" id="GO:0005085">
    <property type="term" value="F:guanyl-nucleotide exchange factor activity"/>
    <property type="evidence" value="ECO:0007669"/>
    <property type="project" value="TreeGrafter"/>
</dbReference>
<dbReference type="Proteomes" id="UP000037146">
    <property type="component" value="Unassembled WGS sequence"/>
</dbReference>
<evidence type="ECO:0008006" key="7">
    <source>
        <dbReference type="Google" id="ProtNLM"/>
    </source>
</evidence>
<dbReference type="STRING" id="1679170.AC625_09700"/>
<dbReference type="PATRIC" id="fig|1679170.3.peg.2154"/>
<dbReference type="InterPro" id="IPR051501">
    <property type="entry name" value="eIF2B_alpha/beta/delta"/>
</dbReference>